<name>A0AA38FJK7_TAXCH</name>
<evidence type="ECO:0000256" key="1">
    <source>
        <dbReference type="SAM" id="MobiDB-lite"/>
    </source>
</evidence>
<proteinExistence type="predicted"/>
<comment type="caution">
    <text evidence="2">The sequence shown here is derived from an EMBL/GenBank/DDBJ whole genome shotgun (WGS) entry which is preliminary data.</text>
</comment>
<sequence>MQDKYIRQKEAEQNKQQQEYHEQDVHSDEPYEPFPVRPPFQQWVRQRQIPTRGRSGSWRGRGR</sequence>
<gene>
    <name evidence="2" type="ORF">KI387_009547</name>
</gene>
<feature type="region of interest" description="Disordered" evidence="1">
    <location>
        <begin position="1"/>
        <end position="63"/>
    </location>
</feature>
<accession>A0AA38FJK7</accession>
<evidence type="ECO:0000313" key="2">
    <source>
        <dbReference type="EMBL" id="KAH9305143.1"/>
    </source>
</evidence>
<evidence type="ECO:0000313" key="3">
    <source>
        <dbReference type="Proteomes" id="UP000824469"/>
    </source>
</evidence>
<dbReference type="AlphaFoldDB" id="A0AA38FJK7"/>
<feature type="compositionally biased region" description="Low complexity" evidence="1">
    <location>
        <begin position="52"/>
        <end position="63"/>
    </location>
</feature>
<reference evidence="2 3" key="1">
    <citation type="journal article" date="2021" name="Nat. Plants">
        <title>The Taxus genome provides insights into paclitaxel biosynthesis.</title>
        <authorList>
            <person name="Xiong X."/>
            <person name="Gou J."/>
            <person name="Liao Q."/>
            <person name="Li Y."/>
            <person name="Zhou Q."/>
            <person name="Bi G."/>
            <person name="Li C."/>
            <person name="Du R."/>
            <person name="Wang X."/>
            <person name="Sun T."/>
            <person name="Guo L."/>
            <person name="Liang H."/>
            <person name="Lu P."/>
            <person name="Wu Y."/>
            <person name="Zhang Z."/>
            <person name="Ro D.K."/>
            <person name="Shang Y."/>
            <person name="Huang S."/>
            <person name="Yan J."/>
        </authorList>
    </citation>
    <scope>NUCLEOTIDE SEQUENCE [LARGE SCALE GENOMIC DNA]</scope>
    <source>
        <strain evidence="2">Ta-2019</strain>
    </source>
</reference>
<organism evidence="2 3">
    <name type="scientific">Taxus chinensis</name>
    <name type="common">Chinese yew</name>
    <name type="synonym">Taxus wallichiana var. chinensis</name>
    <dbReference type="NCBI Taxonomy" id="29808"/>
    <lineage>
        <taxon>Eukaryota</taxon>
        <taxon>Viridiplantae</taxon>
        <taxon>Streptophyta</taxon>
        <taxon>Embryophyta</taxon>
        <taxon>Tracheophyta</taxon>
        <taxon>Spermatophyta</taxon>
        <taxon>Pinopsida</taxon>
        <taxon>Pinidae</taxon>
        <taxon>Conifers II</taxon>
        <taxon>Cupressales</taxon>
        <taxon>Taxaceae</taxon>
        <taxon>Taxus</taxon>
    </lineage>
</organism>
<dbReference type="EMBL" id="JAHRHJ020000008">
    <property type="protein sequence ID" value="KAH9305143.1"/>
    <property type="molecule type" value="Genomic_DNA"/>
</dbReference>
<feature type="non-terminal residue" evidence="2">
    <location>
        <position position="63"/>
    </location>
</feature>
<protein>
    <submittedName>
        <fullName evidence="2">Uncharacterized protein</fullName>
    </submittedName>
</protein>
<feature type="compositionally biased region" description="Basic and acidic residues" evidence="1">
    <location>
        <begin position="1"/>
        <end position="29"/>
    </location>
</feature>
<keyword evidence="3" id="KW-1185">Reference proteome</keyword>
<dbReference type="Proteomes" id="UP000824469">
    <property type="component" value="Unassembled WGS sequence"/>
</dbReference>